<dbReference type="GeneID" id="54120766"/>
<dbReference type="RefSeq" id="WP_033163373.1">
    <property type="nucleotide sequence ID" value="NZ_CADAXY010000018.1"/>
</dbReference>
<accession>A0A1H6XYY1</accession>
<comment type="similarity">
    <text evidence="1">Belongs to the stealth family.</text>
</comment>
<feature type="domain" description="Stealth protein CR1 conserved region 1" evidence="5">
    <location>
        <begin position="5"/>
        <end position="30"/>
    </location>
</feature>
<dbReference type="EMBL" id="FNYK01000098">
    <property type="protein sequence ID" value="SEJ29765.1"/>
    <property type="molecule type" value="Genomic_DNA"/>
</dbReference>
<evidence type="ECO:0000259" key="4">
    <source>
        <dbReference type="Pfam" id="PF11380"/>
    </source>
</evidence>
<dbReference type="InterPro" id="IPR031358">
    <property type="entry name" value="Stealth_CR1"/>
</dbReference>
<evidence type="ECO:0000256" key="2">
    <source>
        <dbReference type="ARBA" id="ARBA00022679"/>
    </source>
</evidence>
<dbReference type="PANTHER" id="PTHR24045">
    <property type="match status" value="1"/>
</dbReference>
<feature type="domain" description="Stealth protein CR2 conserved region 2" evidence="4">
    <location>
        <begin position="37"/>
        <end position="137"/>
    </location>
</feature>
<dbReference type="Pfam" id="PF17101">
    <property type="entry name" value="Stealth_CR1"/>
    <property type="match status" value="1"/>
</dbReference>
<dbReference type="eggNOG" id="COG0438">
    <property type="taxonomic scope" value="Bacteria"/>
</dbReference>
<dbReference type="GO" id="GO:0016772">
    <property type="term" value="F:transferase activity, transferring phosphorus-containing groups"/>
    <property type="evidence" value="ECO:0007669"/>
    <property type="project" value="InterPro"/>
</dbReference>
<keyword evidence="7" id="KW-1185">Reference proteome</keyword>
<evidence type="ECO:0000259" key="5">
    <source>
        <dbReference type="Pfam" id="PF17101"/>
    </source>
</evidence>
<keyword evidence="2" id="KW-0808">Transferase</keyword>
<name>A0A1H6XYY1_9FIRM</name>
<dbReference type="AlphaFoldDB" id="A0A1H6XYY1"/>
<dbReference type="Proteomes" id="UP000183028">
    <property type="component" value="Unassembled WGS sequence"/>
</dbReference>
<organism evidence="6 7">
    <name type="scientific">Sharpea azabuensis</name>
    <dbReference type="NCBI Taxonomy" id="322505"/>
    <lineage>
        <taxon>Bacteria</taxon>
        <taxon>Bacillati</taxon>
        <taxon>Bacillota</taxon>
        <taxon>Erysipelotrichia</taxon>
        <taxon>Erysipelotrichales</taxon>
        <taxon>Coprobacillaceae</taxon>
        <taxon>Sharpea</taxon>
    </lineage>
</organism>
<dbReference type="GO" id="GO:0000271">
    <property type="term" value="P:polysaccharide biosynthetic process"/>
    <property type="evidence" value="ECO:0007669"/>
    <property type="project" value="UniProtKB-KW"/>
</dbReference>
<evidence type="ECO:0000256" key="1">
    <source>
        <dbReference type="ARBA" id="ARBA00007583"/>
    </source>
</evidence>
<dbReference type="InterPro" id="IPR047141">
    <property type="entry name" value="Stealth"/>
</dbReference>
<dbReference type="InterPro" id="IPR021520">
    <property type="entry name" value="Stealth_CR2"/>
</dbReference>
<sequence>MDNIKIDFIIPWVDGADSNWIQERRQYREDKVDDSVRFREWDTLKYWFRGVEKYAPWVNAIFFVTWGHVPEWLKTDHPKLHIVKHSEYIPEQYRPTYSSHVIELNFHRINDLSEHFVYFNDDFFLINKTEKTDFFSDELPCDIAVLYPNHVNGMDCQFDHILLNTNEFFARHFDYKKLIKENKKQWLSVSYGKNLLKTLLMLPFPEFPGLMMHHQPQSFLKSVFSDVWNAEPELLNATCSNKFRAVTDINQYIMRNWQIGTGNFAPYNIMRRGVYTTINEYTNYQKLFNSKYKVLVLNDDNPSIDFEHEKLRLQNVFMSKFPEKSSFEKD</sequence>
<reference evidence="7" key="1">
    <citation type="submission" date="2016-10" db="EMBL/GenBank/DDBJ databases">
        <authorList>
            <person name="Varghese N."/>
        </authorList>
    </citation>
    <scope>NUCLEOTIDE SEQUENCE [LARGE SCALE GENOMIC DNA]</scope>
    <source>
        <strain evidence="7">DSM 20406</strain>
    </source>
</reference>
<dbReference type="Pfam" id="PF11380">
    <property type="entry name" value="Stealth_CR2"/>
    <property type="match status" value="1"/>
</dbReference>
<gene>
    <name evidence="6" type="ORF">SAMN04487834_10982</name>
</gene>
<evidence type="ECO:0000256" key="3">
    <source>
        <dbReference type="ARBA" id="ARBA00023169"/>
    </source>
</evidence>
<protein>
    <submittedName>
        <fullName evidence="6">Stealth protein CR1, conserved region 1</fullName>
    </submittedName>
</protein>
<evidence type="ECO:0000313" key="6">
    <source>
        <dbReference type="EMBL" id="SEJ29765.1"/>
    </source>
</evidence>
<dbReference type="PANTHER" id="PTHR24045:SF0">
    <property type="entry name" value="N-ACETYLGLUCOSAMINE-1-PHOSPHOTRANSFERASE SUBUNITS ALPHA_BETA"/>
    <property type="match status" value="1"/>
</dbReference>
<proteinExistence type="inferred from homology"/>
<keyword evidence="3" id="KW-0270">Exopolysaccharide synthesis</keyword>
<evidence type="ECO:0000313" key="7">
    <source>
        <dbReference type="Proteomes" id="UP000183028"/>
    </source>
</evidence>